<dbReference type="Pfam" id="PF00144">
    <property type="entry name" value="Beta-lactamase"/>
    <property type="match status" value="1"/>
</dbReference>
<feature type="domain" description="Beta-lactamase-related" evidence="1">
    <location>
        <begin position="77"/>
        <end position="345"/>
    </location>
</feature>
<dbReference type="InterPro" id="IPR012338">
    <property type="entry name" value="Beta-lactam/transpept-like"/>
</dbReference>
<dbReference type="GO" id="GO:0016787">
    <property type="term" value="F:hydrolase activity"/>
    <property type="evidence" value="ECO:0007669"/>
    <property type="project" value="UniProtKB-KW"/>
</dbReference>
<dbReference type="PROSITE" id="PS51257">
    <property type="entry name" value="PROKAR_LIPOPROTEIN"/>
    <property type="match status" value="1"/>
</dbReference>
<keyword evidence="3" id="KW-1185">Reference proteome</keyword>
<accession>A0A7K3WVZ0</accession>
<comment type="caution">
    <text evidence="2">The sequence shown here is derived from an EMBL/GenBank/DDBJ whole genome shotgun (WGS) entry which is preliminary data.</text>
</comment>
<dbReference type="PANTHER" id="PTHR43283:SF7">
    <property type="entry name" value="BETA-LACTAMASE-RELATED DOMAIN-CONTAINING PROTEIN"/>
    <property type="match status" value="1"/>
</dbReference>
<dbReference type="InterPro" id="IPR001466">
    <property type="entry name" value="Beta-lactam-related"/>
</dbReference>
<dbReference type="Gene3D" id="3.40.710.10">
    <property type="entry name" value="DD-peptidase/beta-lactamase superfamily"/>
    <property type="match status" value="1"/>
</dbReference>
<dbReference type="SUPFAM" id="SSF56601">
    <property type="entry name" value="beta-lactamase/transpeptidase-like"/>
    <property type="match status" value="1"/>
</dbReference>
<dbReference type="PANTHER" id="PTHR43283">
    <property type="entry name" value="BETA-LACTAMASE-RELATED"/>
    <property type="match status" value="1"/>
</dbReference>
<name>A0A7K3WVZ0_9FLAO</name>
<proteinExistence type="predicted"/>
<evidence type="ECO:0000313" key="2">
    <source>
        <dbReference type="EMBL" id="NEN24765.1"/>
    </source>
</evidence>
<gene>
    <name evidence="2" type="ORF">G3O08_14765</name>
</gene>
<dbReference type="RefSeq" id="WP_163286157.1">
    <property type="nucleotide sequence ID" value="NZ_JAAGVY010000032.1"/>
</dbReference>
<protein>
    <submittedName>
        <fullName evidence="2">Serine hydrolase</fullName>
    </submittedName>
</protein>
<dbReference type="EMBL" id="JAAGVY010000032">
    <property type="protein sequence ID" value="NEN24765.1"/>
    <property type="molecule type" value="Genomic_DNA"/>
</dbReference>
<reference evidence="2 3" key="1">
    <citation type="submission" date="2020-02" db="EMBL/GenBank/DDBJ databases">
        <title>Out from the shadows clarifying the taxonomy of the family Cryomorphaceae and related taxa by utilizing the GTDB taxonomic framework.</title>
        <authorList>
            <person name="Bowman J.P."/>
        </authorList>
    </citation>
    <scope>NUCLEOTIDE SEQUENCE [LARGE SCALE GENOMIC DNA]</scope>
    <source>
        <strain evidence="2 3">QSSC 1-22</strain>
    </source>
</reference>
<organism evidence="2 3">
    <name type="scientific">Cryomorpha ignava</name>
    <dbReference type="NCBI Taxonomy" id="101383"/>
    <lineage>
        <taxon>Bacteria</taxon>
        <taxon>Pseudomonadati</taxon>
        <taxon>Bacteroidota</taxon>
        <taxon>Flavobacteriia</taxon>
        <taxon>Flavobacteriales</taxon>
        <taxon>Cryomorphaceae</taxon>
        <taxon>Cryomorpha</taxon>
    </lineage>
</organism>
<dbReference type="Proteomes" id="UP000486602">
    <property type="component" value="Unassembled WGS sequence"/>
</dbReference>
<keyword evidence="2" id="KW-0378">Hydrolase</keyword>
<dbReference type="InterPro" id="IPR050789">
    <property type="entry name" value="Diverse_Enzym_Activities"/>
</dbReference>
<evidence type="ECO:0000259" key="1">
    <source>
        <dbReference type="Pfam" id="PF00144"/>
    </source>
</evidence>
<evidence type="ECO:0000313" key="3">
    <source>
        <dbReference type="Proteomes" id="UP000486602"/>
    </source>
</evidence>
<dbReference type="AlphaFoldDB" id="A0A7K3WVZ0"/>
<sequence>MKANYLIIIALIFIAFSCKKDDESAIPAPAPDQPVEQMYFPPVAGNEWDTMSFATAGWDTTALTALYDFLETNETRAFIVLQNGKIVTEKYWGNNIIGNAAFTADSKWYWASAGKTLTAMITGIAQQEGLLDINDKTSTYLGNGWTNMPQEKEDLILIKNQLTMTSGLDYFFGSIDCTDSECLQYKTDAGTEWYYYNAPYTLLESVVGNASGLSYNAYCDQSIENKVGMSGSWISQEYNNVYWSTARDAARFGLLLLNKGVWDTDSVLNDIAYFTAMTNSSQDLNPSYGYLTWLNGKESIILPSLPLSFNTSLSPNAPEDLFAALGKNGQFVNVIPSKNMVVIRMGTVPDNGAVPLIFHDEMWEKINAVIGI</sequence>